<name>A0AAD4PS35_9MUSC</name>
<reference evidence="2" key="1">
    <citation type="journal article" date="2021" name="Mol. Ecol. Resour.">
        <title>Phylogenomic analyses of the genus Drosophila reveals genomic signals of climate adaptation.</title>
        <authorList>
            <person name="Li F."/>
            <person name="Rane R.V."/>
            <person name="Luria V."/>
            <person name="Xiong Z."/>
            <person name="Chen J."/>
            <person name="Li Z."/>
            <person name="Catullo R.A."/>
            <person name="Griffin P.C."/>
            <person name="Schiffer M."/>
            <person name="Pearce S."/>
            <person name="Lee S.F."/>
            <person name="McElroy K."/>
            <person name="Stocker A."/>
            <person name="Shirriffs J."/>
            <person name="Cockerell F."/>
            <person name="Coppin C."/>
            <person name="Sgro C.M."/>
            <person name="Karger A."/>
            <person name="Cain J.W."/>
            <person name="Weber J.A."/>
            <person name="Santpere G."/>
            <person name="Kirschner M.W."/>
            <person name="Hoffmann A.A."/>
            <person name="Oakeshott J.G."/>
            <person name="Zhang G."/>
        </authorList>
    </citation>
    <scope>NUCLEOTIDE SEQUENCE</scope>
    <source>
        <strain evidence="2">BGI-SZ-2011g</strain>
    </source>
</reference>
<organism evidence="2 3">
    <name type="scientific">Drosophila rubida</name>
    <dbReference type="NCBI Taxonomy" id="30044"/>
    <lineage>
        <taxon>Eukaryota</taxon>
        <taxon>Metazoa</taxon>
        <taxon>Ecdysozoa</taxon>
        <taxon>Arthropoda</taxon>
        <taxon>Hexapoda</taxon>
        <taxon>Insecta</taxon>
        <taxon>Pterygota</taxon>
        <taxon>Neoptera</taxon>
        <taxon>Endopterygota</taxon>
        <taxon>Diptera</taxon>
        <taxon>Brachycera</taxon>
        <taxon>Muscomorpha</taxon>
        <taxon>Ephydroidea</taxon>
        <taxon>Drosophilidae</taxon>
        <taxon>Drosophila</taxon>
    </lineage>
</organism>
<keyword evidence="3" id="KW-1185">Reference proteome</keyword>
<evidence type="ECO:0000256" key="1">
    <source>
        <dbReference type="SAM" id="SignalP"/>
    </source>
</evidence>
<feature type="chain" id="PRO_5041942890" evidence="1">
    <location>
        <begin position="25"/>
        <end position="145"/>
    </location>
</feature>
<gene>
    <name evidence="2" type="ORF">KR093_006875</name>
</gene>
<feature type="signal peptide" evidence="1">
    <location>
        <begin position="1"/>
        <end position="24"/>
    </location>
</feature>
<dbReference type="EMBL" id="JAJJHW010000095">
    <property type="protein sequence ID" value="KAH8387387.1"/>
    <property type="molecule type" value="Genomic_DNA"/>
</dbReference>
<evidence type="ECO:0000313" key="3">
    <source>
        <dbReference type="Proteomes" id="UP001200034"/>
    </source>
</evidence>
<accession>A0AAD4PS35</accession>
<proteinExistence type="predicted"/>
<comment type="caution">
    <text evidence="2">The sequence shown here is derived from an EMBL/GenBank/DDBJ whole genome shotgun (WGS) entry which is preliminary data.</text>
</comment>
<keyword evidence="1" id="KW-0732">Signal</keyword>
<evidence type="ECO:0000313" key="2">
    <source>
        <dbReference type="EMBL" id="KAH8387387.1"/>
    </source>
</evidence>
<protein>
    <submittedName>
        <fullName evidence="2">Uncharacterized protein</fullName>
    </submittedName>
</protein>
<dbReference type="AlphaFoldDB" id="A0AAD4PS35"/>
<sequence>MRCSPSLYCLLALFLLLDCEPGLAACGDRTQQLRLRNTSNDLSSNGDETDQQQLAQIDLSQLSDAQLQQLMQQLNVGEQFEEDNRGSARPWKKVQRIIRRQLVRIPKRYLKKLLRQFGLARSGSVRSAAIQLQPQAPLYYLIPLE</sequence>
<dbReference type="Proteomes" id="UP001200034">
    <property type="component" value="Unassembled WGS sequence"/>
</dbReference>